<feature type="compositionally biased region" description="Low complexity" evidence="1">
    <location>
        <begin position="35"/>
        <end position="50"/>
    </location>
</feature>
<evidence type="ECO:0000313" key="2">
    <source>
        <dbReference type="EMBL" id="KAA8549346.1"/>
    </source>
</evidence>
<dbReference type="PANTHER" id="PTHR33649:SF19">
    <property type="entry name" value="PAR1-RELATED"/>
    <property type="match status" value="1"/>
</dbReference>
<feature type="region of interest" description="Disordered" evidence="1">
    <location>
        <begin position="35"/>
        <end position="54"/>
    </location>
</feature>
<keyword evidence="3" id="KW-1185">Reference proteome</keyword>
<reference evidence="2 3" key="1">
    <citation type="submission" date="2019-09" db="EMBL/GenBank/DDBJ databases">
        <title>A chromosome-level genome assembly of the Chinese tupelo Nyssa sinensis.</title>
        <authorList>
            <person name="Yang X."/>
            <person name="Kang M."/>
            <person name="Yang Y."/>
            <person name="Xiong H."/>
            <person name="Wang M."/>
            <person name="Zhang Z."/>
            <person name="Wang Z."/>
            <person name="Wu H."/>
            <person name="Ma T."/>
            <person name="Liu J."/>
            <person name="Xi Z."/>
        </authorList>
    </citation>
    <scope>NUCLEOTIDE SEQUENCE [LARGE SCALE GENOMIC DNA]</scope>
    <source>
        <strain evidence="2">J267</strain>
        <tissue evidence="2">Leaf</tissue>
    </source>
</reference>
<sequence length="352" mass="37553">MASSLASRVAPMERTASFLRLSLNFFRNFSSSSTTANAAASTNPTASAAAKKPKRKKKKNLFEVAQFLPNWGIGYHMAKTHWIGVSYQISKINLYKDGRHGKAWGIVHKDGLPAADAPKKISGKFKQLDAISLVFWFQLMGVIQASPRKVSCFLSANELGRPWLCEIICEELPVGLCSFSIASSGKRCVLETYASNEGTLEFQCKTSEVVVENMPEWIESDECTSACGVDRYSVGISSDSLVDPQSSAKLCSPACYQNCPNIVDLYHNLALAEGVVLADLCKAQRTNPRREMAQLVSSGEAYGPASTAAYGPASGAAYGPASGAAYGPTSDEADGPISSGLSESLACAPATM</sequence>
<dbReference type="InterPro" id="IPR009489">
    <property type="entry name" value="PAR1"/>
</dbReference>
<dbReference type="EMBL" id="CM018031">
    <property type="protein sequence ID" value="KAA8549346.1"/>
    <property type="molecule type" value="Genomic_DNA"/>
</dbReference>
<name>A0A5J5C309_9ASTE</name>
<evidence type="ECO:0000256" key="1">
    <source>
        <dbReference type="SAM" id="MobiDB-lite"/>
    </source>
</evidence>
<dbReference type="Pfam" id="PF06521">
    <property type="entry name" value="PAR1"/>
    <property type="match status" value="1"/>
</dbReference>
<evidence type="ECO:0000313" key="3">
    <source>
        <dbReference type="Proteomes" id="UP000325577"/>
    </source>
</evidence>
<gene>
    <name evidence="2" type="ORF">F0562_001030</name>
</gene>
<protein>
    <submittedName>
        <fullName evidence="2">Uncharacterized protein</fullName>
    </submittedName>
</protein>
<accession>A0A5J5C309</accession>
<dbReference type="OrthoDB" id="772928at2759"/>
<dbReference type="Proteomes" id="UP000325577">
    <property type="component" value="Linkage Group LG0"/>
</dbReference>
<proteinExistence type="predicted"/>
<organism evidence="2 3">
    <name type="scientific">Nyssa sinensis</name>
    <dbReference type="NCBI Taxonomy" id="561372"/>
    <lineage>
        <taxon>Eukaryota</taxon>
        <taxon>Viridiplantae</taxon>
        <taxon>Streptophyta</taxon>
        <taxon>Embryophyta</taxon>
        <taxon>Tracheophyta</taxon>
        <taxon>Spermatophyta</taxon>
        <taxon>Magnoliopsida</taxon>
        <taxon>eudicotyledons</taxon>
        <taxon>Gunneridae</taxon>
        <taxon>Pentapetalae</taxon>
        <taxon>asterids</taxon>
        <taxon>Cornales</taxon>
        <taxon>Nyssaceae</taxon>
        <taxon>Nyssa</taxon>
    </lineage>
</organism>
<dbReference type="PANTHER" id="PTHR33649">
    <property type="entry name" value="PAR1 PROTEIN"/>
    <property type="match status" value="1"/>
</dbReference>
<dbReference type="AlphaFoldDB" id="A0A5J5C309"/>